<evidence type="ECO:0000259" key="7">
    <source>
        <dbReference type="PROSITE" id="PS50006"/>
    </source>
</evidence>
<evidence type="ECO:0000313" key="10">
    <source>
        <dbReference type="Proteomes" id="UP000031202"/>
    </source>
</evidence>
<dbReference type="PROSITE" id="PS50901">
    <property type="entry name" value="FTSK"/>
    <property type="match status" value="2"/>
</dbReference>
<dbReference type="EMBL" id="JWSZ01000003">
    <property type="protein sequence ID" value="KIC59510.1"/>
    <property type="molecule type" value="Genomic_DNA"/>
</dbReference>
<evidence type="ECO:0000256" key="2">
    <source>
        <dbReference type="ARBA" id="ARBA00022741"/>
    </source>
</evidence>
<feature type="domain" description="FHA" evidence="7">
    <location>
        <begin position="118"/>
        <end position="167"/>
    </location>
</feature>
<name>A0A0B4D5P9_9MICO</name>
<dbReference type="CDD" id="cd01127">
    <property type="entry name" value="TrwB_TraG_TraD_VirD4"/>
    <property type="match status" value="1"/>
</dbReference>
<dbReference type="CDD" id="cd00060">
    <property type="entry name" value="FHA"/>
    <property type="match status" value="1"/>
</dbReference>
<keyword evidence="9" id="KW-0132">Cell division</keyword>
<feature type="domain" description="FtsK" evidence="8">
    <location>
        <begin position="1008"/>
        <end position="1199"/>
    </location>
</feature>
<keyword evidence="2 4" id="KW-0547">Nucleotide-binding</keyword>
<feature type="binding site" evidence="4">
    <location>
        <begin position="700"/>
        <end position="707"/>
    </location>
    <ligand>
        <name>ATP</name>
        <dbReference type="ChEBI" id="CHEBI:30616"/>
    </ligand>
</feature>
<dbReference type="SMART" id="SM00240">
    <property type="entry name" value="FHA"/>
    <property type="match status" value="1"/>
</dbReference>
<feature type="transmembrane region" description="Helical" evidence="6">
    <location>
        <begin position="235"/>
        <end position="254"/>
    </location>
</feature>
<sequence length="1502" mass="158809">MKLRTTLVRPGGEPEDLVINADADATVGDLARTIAELDPRGGGAAAGDEVTLEAFGTIAPGPGEVLDAAASVSHVQLGAGSAVRIVPTGYQPPQKLGDVEIASGAGAGTTIPLQRGVVIIGRDPQCDIVLDDPLVSKRHARLEVGQGRAELVDLNSANGILVDGAPVTYLTAADGQIDAVLGDTRLRITAAPADATAAPSTWRQVPFVRSPRVEARYLGEDLPGTDLPAPPAPQMFPWLAMIAPVIMGVVLFFVMKNPMALVFVAASPLLMLGTWLTTRLQSRAQLQRDKDRFEQQLTRLSTRLEQERETERRVRRGEVPELDPICADALAAGPLVWTRRPEHWSFLHVRLGDGTAPSRNSVAESTKRDAAIPSYVDRLDEVVDAFREVDDVPILESLAEAGAIGIAGSTARVGDTARALLAQTAGLHAPSDVHIVAFVGPATRAALADLKWLPHTWAAEDALGTAPIADNAATASRLLAELEELVDTRTKQLRRLRALKATDAATAAGAEVGESRGREEEMPLPAYVVIITPDAPVDRGRLIQLSERAAGSGVIPVWATSSVSDLPAACRTWVELPADGEASANFVRLGTVIAPLRVEALDAARFGVVARALARITDIGDVAEDAGDVPRTIPLLQLLGSDMATSADAVIDRWTQNASIRATRSGAGYQPKLRALVGQGAQGALHLDLRQQGPHALVGGTTGSGKSEFLQAWVLGMAAEYSPERVTFLFVDYKGGSAFADCVSLPHCVGLVTDLSPHLVRRALTSLRAELHHREHLFNRKKAKDLLELEKAADPDAPPALVLVIDEFAALAKEVPEFVDGVVDIAQRGRSLGIHLIMATQRPAGVIKDNLRANTNLRVALRMADETDSDDVIGSKEAALFDPGIPGRGIAKTGPGRMNLFQSAYSGGWSLRAEAEPAVEVRPFLLGDAPVWEKAAVEAPAETEDLGPNDQQLLVARFGDAAQLARIAPPRRPWLDELATTFDQTKLHQRTDARLVLGVVDVPERQDQVPFFFEPDTEGHLAIFGTGGSGKSVTLRTLAVSAGITPRGGPVHVYGLDAATGGLRMLESLPHVGAVISGDDTERIDRLFATLRSELDRRGDAYAAAGASTLTEYRALAGRPDEPRILLLVDGFPAFRSAFEGVPGRAEAYRAFQQVLTDGRGLGIHVALTADRGQSVPTSLQAMIQRRIVLRMADEDGYALLGMPRDILGPDAAPGRAIVDDHEAQIAVIGGTSSTKDQSLAIDRMAEAMTRRGTTPAPGIRALPVEYGADDLPATTAAGVAIGLSDLDLGPYGIEASGTFIVAGSPGAGRSTAAAAIARQTLRARPDTPAFYIGDRRSPVQDVVVWTATAESPSAAMAVLGAVDEAADRAQAGGPVPLVVLEGIGEFATSIIEMNLSTLVKRAGRGEVFFVVVGEMSEWTTNFGLLGEIKAARRGVVLQPETIDGEVVLKTPFPRLVRGELPVGRGILAHRGKTVRIQFPLVVGDGPVGVESGALASSAAQT</sequence>
<evidence type="ECO:0000256" key="6">
    <source>
        <dbReference type="SAM" id="Phobius"/>
    </source>
</evidence>
<evidence type="ECO:0000256" key="1">
    <source>
        <dbReference type="ARBA" id="ARBA00022553"/>
    </source>
</evidence>
<comment type="caution">
    <text evidence="9">The sequence shown here is derived from an EMBL/GenBank/DDBJ whole genome shotgun (WGS) entry which is preliminary data.</text>
</comment>
<dbReference type="GO" id="GO:0003677">
    <property type="term" value="F:DNA binding"/>
    <property type="evidence" value="ECO:0007669"/>
    <property type="project" value="InterPro"/>
</dbReference>
<dbReference type="InterPro" id="IPR032030">
    <property type="entry name" value="YscD_cytoplasmic_dom"/>
</dbReference>
<keyword evidence="6" id="KW-0812">Transmembrane</keyword>
<dbReference type="PROSITE" id="PS50006">
    <property type="entry name" value="FHA_DOMAIN"/>
    <property type="match status" value="1"/>
</dbReference>
<accession>A0A0B4D5P9</accession>
<dbReference type="InterPro" id="IPR003593">
    <property type="entry name" value="AAA+_ATPase"/>
</dbReference>
<protein>
    <submittedName>
        <fullName evidence="9">Cell division protein FtsK</fullName>
    </submittedName>
</protein>
<dbReference type="Pfam" id="PF16697">
    <property type="entry name" value="Yop-YscD_cpl"/>
    <property type="match status" value="1"/>
</dbReference>
<dbReference type="RefSeq" id="WP_039412997.1">
    <property type="nucleotide sequence ID" value="NZ_JWSZ01000003.1"/>
</dbReference>
<dbReference type="InterPro" id="IPR027417">
    <property type="entry name" value="P-loop_NTPase"/>
</dbReference>
<dbReference type="PANTHER" id="PTHR22683">
    <property type="entry name" value="SPORULATION PROTEIN RELATED"/>
    <property type="match status" value="1"/>
</dbReference>
<feature type="transmembrane region" description="Helical" evidence="6">
    <location>
        <begin position="261"/>
        <end position="278"/>
    </location>
</feature>
<dbReference type="Gene3D" id="3.40.50.300">
    <property type="entry name" value="P-loop containing nucleotide triphosphate hydrolases"/>
    <property type="match status" value="4"/>
</dbReference>
<gene>
    <name evidence="9" type="ORF">RM52_03405</name>
</gene>
<dbReference type="SUPFAM" id="SSF49879">
    <property type="entry name" value="SMAD/FHA domain"/>
    <property type="match status" value="1"/>
</dbReference>
<evidence type="ECO:0000259" key="8">
    <source>
        <dbReference type="PROSITE" id="PS50901"/>
    </source>
</evidence>
<dbReference type="InterPro" id="IPR000253">
    <property type="entry name" value="FHA_dom"/>
</dbReference>
<dbReference type="SUPFAM" id="SSF52540">
    <property type="entry name" value="P-loop containing nucleoside triphosphate hydrolases"/>
    <property type="match status" value="2"/>
</dbReference>
<dbReference type="PANTHER" id="PTHR22683:SF1">
    <property type="entry name" value="TYPE VII SECRETION SYSTEM PROTEIN ESSC"/>
    <property type="match status" value="1"/>
</dbReference>
<dbReference type="Gene3D" id="2.60.200.20">
    <property type="match status" value="1"/>
</dbReference>
<evidence type="ECO:0000256" key="3">
    <source>
        <dbReference type="ARBA" id="ARBA00022840"/>
    </source>
</evidence>
<keyword evidence="1" id="KW-0597">Phosphoprotein</keyword>
<dbReference type="InterPro" id="IPR002543">
    <property type="entry name" value="FtsK_dom"/>
</dbReference>
<dbReference type="InterPro" id="IPR050206">
    <property type="entry name" value="FtsK/SpoIIIE/SftA"/>
</dbReference>
<evidence type="ECO:0000256" key="4">
    <source>
        <dbReference type="PROSITE-ProRule" id="PRU00289"/>
    </source>
</evidence>
<proteinExistence type="predicted"/>
<dbReference type="SMART" id="SM00382">
    <property type="entry name" value="AAA"/>
    <property type="match status" value="3"/>
</dbReference>
<evidence type="ECO:0000256" key="5">
    <source>
        <dbReference type="SAM" id="Coils"/>
    </source>
</evidence>
<dbReference type="GO" id="GO:0051301">
    <property type="term" value="P:cell division"/>
    <property type="evidence" value="ECO:0007669"/>
    <property type="project" value="UniProtKB-KW"/>
</dbReference>
<keyword evidence="3 4" id="KW-0067">ATP-binding</keyword>
<keyword evidence="5" id="KW-0175">Coiled coil</keyword>
<dbReference type="InterPro" id="IPR008984">
    <property type="entry name" value="SMAD_FHA_dom_sf"/>
</dbReference>
<keyword evidence="9" id="KW-0131">Cell cycle</keyword>
<keyword evidence="6" id="KW-1133">Transmembrane helix</keyword>
<dbReference type="Proteomes" id="UP000031202">
    <property type="component" value="Unassembled WGS sequence"/>
</dbReference>
<feature type="coiled-coil region" evidence="5">
    <location>
        <begin position="283"/>
        <end position="310"/>
    </location>
</feature>
<evidence type="ECO:0000313" key="9">
    <source>
        <dbReference type="EMBL" id="KIC59510.1"/>
    </source>
</evidence>
<organism evidence="9 10">
    <name type="scientific">Microbacterium hominis</name>
    <dbReference type="NCBI Taxonomy" id="162426"/>
    <lineage>
        <taxon>Bacteria</taxon>
        <taxon>Bacillati</taxon>
        <taxon>Actinomycetota</taxon>
        <taxon>Actinomycetes</taxon>
        <taxon>Micrococcales</taxon>
        <taxon>Microbacteriaceae</taxon>
        <taxon>Microbacterium</taxon>
    </lineage>
</organism>
<dbReference type="Pfam" id="PF01580">
    <property type="entry name" value="FtsK_SpoIIIE"/>
    <property type="match status" value="2"/>
</dbReference>
<reference evidence="9 10" key="1">
    <citation type="submission" date="2014-12" db="EMBL/GenBank/DDBJ databases">
        <title>Genome sequencing of Microbacterium hominis TPW29.</title>
        <authorList>
            <person name="Tan P.W."/>
            <person name="Chan K.-G."/>
        </authorList>
    </citation>
    <scope>NUCLEOTIDE SEQUENCE [LARGE SCALE GENOMIC DNA]</scope>
    <source>
        <strain evidence="9 10">TPW29</strain>
    </source>
</reference>
<feature type="binding site" evidence="4">
    <location>
        <begin position="1025"/>
        <end position="1032"/>
    </location>
    <ligand>
        <name>ATP</name>
        <dbReference type="ChEBI" id="CHEBI:30616"/>
    </ligand>
</feature>
<keyword evidence="6" id="KW-0472">Membrane</keyword>
<feature type="domain" description="FtsK" evidence="8">
    <location>
        <begin position="682"/>
        <end position="870"/>
    </location>
</feature>
<dbReference type="GO" id="GO:0005524">
    <property type="term" value="F:ATP binding"/>
    <property type="evidence" value="ECO:0007669"/>
    <property type="project" value="UniProtKB-UniRule"/>
</dbReference>